<accession>A9WTQ9</accession>
<keyword evidence="3" id="KW-1185">Reference proteome</keyword>
<dbReference type="InterPro" id="IPR008969">
    <property type="entry name" value="CarboxyPept-like_regulatory"/>
</dbReference>
<dbReference type="KEGG" id="rsa:RSal33209_2856"/>
<dbReference type="EMBL" id="CP000910">
    <property type="protein sequence ID" value="ABY24580.1"/>
    <property type="molecule type" value="Genomic_DNA"/>
</dbReference>
<evidence type="ECO:0000313" key="3">
    <source>
        <dbReference type="Proteomes" id="UP000002007"/>
    </source>
</evidence>
<keyword evidence="1" id="KW-0732">Signal</keyword>
<dbReference type="Pfam" id="PF13620">
    <property type="entry name" value="CarboxypepD_reg"/>
    <property type="match status" value="2"/>
</dbReference>
<feature type="chain" id="PRO_5038374132" evidence="1">
    <location>
        <begin position="18"/>
        <end position="237"/>
    </location>
</feature>
<dbReference type="eggNOG" id="COG2814">
    <property type="taxonomic scope" value="Bacteria"/>
</dbReference>
<dbReference type="Gene3D" id="2.60.40.1120">
    <property type="entry name" value="Carboxypeptidase-like, regulatory domain"/>
    <property type="match status" value="2"/>
</dbReference>
<dbReference type="STRING" id="288705.RSal33209_2856"/>
<dbReference type="AlphaFoldDB" id="A9WTQ9"/>
<evidence type="ECO:0000313" key="2">
    <source>
        <dbReference type="EMBL" id="ABY24580.1"/>
    </source>
</evidence>
<dbReference type="SUPFAM" id="SSF49464">
    <property type="entry name" value="Carboxypeptidase regulatory domain-like"/>
    <property type="match status" value="2"/>
</dbReference>
<proteinExistence type="predicted"/>
<reference evidence="3" key="1">
    <citation type="journal article" date="2008" name="J. Bacteriol.">
        <title>Genome sequence of the fish pathogen Renibacterium salmoninarum suggests reductive evolution away from an environmental Arthrobacter ancestor.</title>
        <authorList>
            <person name="Wiens G.D."/>
            <person name="Rockey D.D."/>
            <person name="Wu Z."/>
            <person name="Chang J."/>
            <person name="Levy R."/>
            <person name="Crane S."/>
            <person name="Chen D.S."/>
            <person name="Capri G.R."/>
            <person name="Burnett J.R."/>
            <person name="Sudheesh P.S."/>
            <person name="Schipma M.J."/>
            <person name="Burd H."/>
            <person name="Bhattacharyya A."/>
            <person name="Rhodes L.D."/>
            <person name="Kaul R."/>
            <person name="Strom M.S."/>
        </authorList>
    </citation>
    <scope>NUCLEOTIDE SEQUENCE [LARGE SCALE GENOMIC DNA]</scope>
    <source>
        <strain evidence="3">ATCC 33209 / DSM 20767 / JCM 11484 / NBRC 15589 / NCIMB 2235</strain>
    </source>
</reference>
<dbReference type="Proteomes" id="UP000002007">
    <property type="component" value="Chromosome"/>
</dbReference>
<gene>
    <name evidence="2" type="ordered locus">RSal33209_2856</name>
</gene>
<name>A9WTQ9_RENSM</name>
<protein>
    <submittedName>
        <fullName evidence="2">Multidrug resistance protein B</fullName>
    </submittedName>
</protein>
<organism evidence="2 3">
    <name type="scientific">Renibacterium salmoninarum (strain ATCC 33209 / DSM 20767 / JCM 11484 / NBRC 15589 / NCIMB 2235)</name>
    <dbReference type="NCBI Taxonomy" id="288705"/>
    <lineage>
        <taxon>Bacteria</taxon>
        <taxon>Bacillati</taxon>
        <taxon>Actinomycetota</taxon>
        <taxon>Actinomycetes</taxon>
        <taxon>Micrococcales</taxon>
        <taxon>Micrococcaceae</taxon>
        <taxon>Renibacterium</taxon>
    </lineage>
</organism>
<dbReference type="HOGENOM" id="CLU_1169911_0_0_11"/>
<sequence length="237" mass="24658">MSAFTTVFWLASIAALAAITVDVFIPTAKEIATATGAIRIVTNAQKSDPAASASIAPARLAADNEMVVRGVVVGPAGKPVRNAVVTALDLDGEPADWSRADNEGRYALALPGEGRYLVVSSAEGWAPTSEVAEFVAGEQGRVITLSVRFGLSGTVRSGGRRVEEALVTLTKPTGEFFGSARTDVAGNYELPLPQTGRYIVTVLATGATRAVARQVVLTGQSLVVDFEDLPLAELVTS</sequence>
<feature type="signal peptide" evidence="1">
    <location>
        <begin position="1"/>
        <end position="17"/>
    </location>
</feature>
<evidence type="ECO:0000256" key="1">
    <source>
        <dbReference type="SAM" id="SignalP"/>
    </source>
</evidence>